<evidence type="ECO:0000256" key="1">
    <source>
        <dbReference type="SAM" id="MobiDB-lite"/>
    </source>
</evidence>
<sequence length="135" mass="14421">MSPSCRQSSSARSNQISALSVRPCTGVVAAAVLASHDLSSFPRASVASQPQAPPRSSPLRQPWLRPSRRTPRCDRGHEAGADLGRARSCRPPCRGREPPPPSQSAQPCQTRRPSSLSAPPRVRAPRDRSDSGPTP</sequence>
<evidence type="ECO:0000313" key="3">
    <source>
        <dbReference type="Proteomes" id="UP001140949"/>
    </source>
</evidence>
<evidence type="ECO:0000313" key="2">
    <source>
        <dbReference type="EMBL" id="KAJ6800190.1"/>
    </source>
</evidence>
<protein>
    <submittedName>
        <fullName evidence="2">Vegetative cell wall protein gp1-like</fullName>
    </submittedName>
</protein>
<organism evidence="2 3">
    <name type="scientific">Iris pallida</name>
    <name type="common">Sweet iris</name>
    <dbReference type="NCBI Taxonomy" id="29817"/>
    <lineage>
        <taxon>Eukaryota</taxon>
        <taxon>Viridiplantae</taxon>
        <taxon>Streptophyta</taxon>
        <taxon>Embryophyta</taxon>
        <taxon>Tracheophyta</taxon>
        <taxon>Spermatophyta</taxon>
        <taxon>Magnoliopsida</taxon>
        <taxon>Liliopsida</taxon>
        <taxon>Asparagales</taxon>
        <taxon>Iridaceae</taxon>
        <taxon>Iridoideae</taxon>
        <taxon>Irideae</taxon>
        <taxon>Iris</taxon>
    </lineage>
</organism>
<feature type="compositionally biased region" description="Polar residues" evidence="1">
    <location>
        <begin position="108"/>
        <end position="117"/>
    </location>
</feature>
<feature type="region of interest" description="Disordered" evidence="1">
    <location>
        <begin position="41"/>
        <end position="135"/>
    </location>
</feature>
<dbReference type="EMBL" id="JANAVB010039131">
    <property type="protein sequence ID" value="KAJ6800190.1"/>
    <property type="molecule type" value="Genomic_DNA"/>
</dbReference>
<keyword evidence="3" id="KW-1185">Reference proteome</keyword>
<reference evidence="2" key="2">
    <citation type="submission" date="2023-04" db="EMBL/GenBank/DDBJ databases">
        <authorList>
            <person name="Bruccoleri R.E."/>
            <person name="Oakeley E.J."/>
            <person name="Faust A.-M."/>
            <person name="Dessus-Babus S."/>
            <person name="Altorfer M."/>
            <person name="Burckhardt D."/>
            <person name="Oertli M."/>
            <person name="Naumann U."/>
            <person name="Petersen F."/>
            <person name="Wong J."/>
        </authorList>
    </citation>
    <scope>NUCLEOTIDE SEQUENCE</scope>
    <source>
        <strain evidence="2">GSM-AAB239-AS_SAM_17_03QT</strain>
        <tissue evidence="2">Leaf</tissue>
    </source>
</reference>
<reference evidence="2" key="1">
    <citation type="journal article" date="2023" name="GigaByte">
        <title>Genome assembly of the bearded iris, Iris pallida Lam.</title>
        <authorList>
            <person name="Bruccoleri R.E."/>
            <person name="Oakeley E.J."/>
            <person name="Faust A.M.E."/>
            <person name="Altorfer M."/>
            <person name="Dessus-Babus S."/>
            <person name="Burckhardt D."/>
            <person name="Oertli M."/>
            <person name="Naumann U."/>
            <person name="Petersen F."/>
            <person name="Wong J."/>
        </authorList>
    </citation>
    <scope>NUCLEOTIDE SEQUENCE</scope>
    <source>
        <strain evidence="2">GSM-AAB239-AS_SAM_17_03QT</strain>
    </source>
</reference>
<feature type="compositionally biased region" description="Basic and acidic residues" evidence="1">
    <location>
        <begin position="124"/>
        <end position="135"/>
    </location>
</feature>
<accession>A0AAX6E8B3</accession>
<dbReference type="AlphaFoldDB" id="A0AAX6E8B3"/>
<feature type="compositionally biased region" description="Basic and acidic residues" evidence="1">
    <location>
        <begin position="71"/>
        <end position="80"/>
    </location>
</feature>
<gene>
    <name evidence="2" type="ORF">M6B38_204615</name>
</gene>
<dbReference type="Proteomes" id="UP001140949">
    <property type="component" value="Unassembled WGS sequence"/>
</dbReference>
<name>A0AAX6E8B3_IRIPA</name>
<comment type="caution">
    <text evidence="2">The sequence shown here is derived from an EMBL/GenBank/DDBJ whole genome shotgun (WGS) entry which is preliminary data.</text>
</comment>
<proteinExistence type="predicted"/>